<feature type="disulfide bond" evidence="17">
    <location>
        <begin position="67"/>
        <end position="82"/>
    </location>
</feature>
<dbReference type="GO" id="GO:0005925">
    <property type="term" value="C:focal adhesion"/>
    <property type="evidence" value="ECO:0007669"/>
    <property type="project" value="TreeGrafter"/>
</dbReference>
<keyword evidence="4" id="KW-0245">EGF-like domain</keyword>
<feature type="transmembrane region" description="Helical" evidence="19">
    <location>
        <begin position="678"/>
        <end position="699"/>
    </location>
</feature>
<dbReference type="SUPFAM" id="SSF57196">
    <property type="entry name" value="EGF/Laminin"/>
    <property type="match status" value="2"/>
</dbReference>
<feature type="disulfide bond" evidence="17">
    <location>
        <begin position="265"/>
        <end position="306"/>
    </location>
</feature>
<feature type="disulfide bond" evidence="17">
    <location>
        <begin position="612"/>
        <end position="622"/>
    </location>
</feature>
<evidence type="ECO:0000259" key="22">
    <source>
        <dbReference type="SMART" id="SM00423"/>
    </source>
</evidence>
<dbReference type="GO" id="GO:0005178">
    <property type="term" value="F:integrin binding"/>
    <property type="evidence" value="ECO:0007669"/>
    <property type="project" value="TreeGrafter"/>
</dbReference>
<dbReference type="PRINTS" id="PR01186">
    <property type="entry name" value="INTEGRINB"/>
</dbReference>
<evidence type="ECO:0000256" key="12">
    <source>
        <dbReference type="ARBA" id="ARBA00022989"/>
    </source>
</evidence>
<dbReference type="GO" id="GO:0046872">
    <property type="term" value="F:metal ion binding"/>
    <property type="evidence" value="ECO:0007669"/>
    <property type="project" value="UniProtKB-KW"/>
</dbReference>
<name>A0AAV7MCR9_PLEWA</name>
<dbReference type="InterPro" id="IPR036465">
    <property type="entry name" value="vWFA_dom_sf"/>
</dbReference>
<evidence type="ECO:0000256" key="10">
    <source>
        <dbReference type="ARBA" id="ARBA00022842"/>
    </source>
</evidence>
<evidence type="ECO:0000256" key="13">
    <source>
        <dbReference type="ARBA" id="ARBA00023037"/>
    </source>
</evidence>
<dbReference type="InterPro" id="IPR033760">
    <property type="entry name" value="Integrin_beta_N"/>
</dbReference>
<evidence type="ECO:0000256" key="11">
    <source>
        <dbReference type="ARBA" id="ARBA00022889"/>
    </source>
</evidence>
<evidence type="ECO:0000256" key="5">
    <source>
        <dbReference type="ARBA" id="ARBA00022692"/>
    </source>
</evidence>
<dbReference type="InterPro" id="IPR016201">
    <property type="entry name" value="PSI"/>
</dbReference>
<evidence type="ECO:0000256" key="2">
    <source>
        <dbReference type="ARBA" id="ARBA00007449"/>
    </source>
</evidence>
<evidence type="ECO:0000256" key="17">
    <source>
        <dbReference type="PIRSR" id="PIRSR002512-1"/>
    </source>
</evidence>
<feature type="disulfide bond" evidence="17">
    <location>
        <begin position="532"/>
        <end position="545"/>
    </location>
</feature>
<sequence>MWRQHPVPAGGAALKPCPRPGPATVLLALYLLALLAGLCHCAENKCNSSKAVTCSKCLSLGTECAWCAQRDFVLNSTKHERCDTISNLLTKGCRSDLIENPTVLITFPQHQDTNTQVTPKEVSVQLRPGTEANFVVKVLQLETYPVDLYYLVDVSASMHQEIEKLNSIGFDLSQKMIPFSHNFRFGFGSFVDKPVSPYISIHPDRKDNQCGDYWRDCMRPHGFIHVLPLTDNVADFKSAVGKQKLSANIDAPEGTFDAMLQAAVCQRHIGWRKEAKRFLLVMTDQTSHLALDSKLAGIVVPNDGKCHLEDNEYTRSTNMEHPSLGQLSEKLTENNINAVFAVKGKTFQWYKDLLQLLPGTIAKELKPEATNLEELVIDAYQALLSEVKIMVVNNIRGLHVNITAICPDGTKTRGTDGCTNVKSNEEVLLNITLALSRCDVAEGQNYIVIKPIGFNETSTIIINVNCTCPCDGSRRQDGQCVSETSQDGQTLHSSEKTCTTDKDIVSPESCKRSQGQASCSGRGVCICGKCHCHKTKLGNIHGQYCEIDDFSCPYYDGKMCNGKGECEDGNCRCFIGWEGDRCQCSSSKEKCMNANREVCSGRGTCTCGHCVCSKHGSFGPFCEYCTSCISACENNWNCLQCHIFNMSHTMNYHCRTSCTKIVYHLDQTSECVSDTSHFRIFSIIVIITFLIGLLSLLIIRQIMLQFSNNKIKSSVHYKDSSRKDKVFLPTVCTTTVTYRRNKEDEINIDISRLKGHEIFKCKF</sequence>
<evidence type="ECO:0000256" key="9">
    <source>
        <dbReference type="ARBA" id="ARBA00022837"/>
    </source>
</evidence>
<evidence type="ECO:0000313" key="23">
    <source>
        <dbReference type="EMBL" id="KAJ1101126.1"/>
    </source>
</evidence>
<dbReference type="GO" id="GO:0033627">
    <property type="term" value="P:cell adhesion mediated by integrin"/>
    <property type="evidence" value="ECO:0007669"/>
    <property type="project" value="TreeGrafter"/>
</dbReference>
<organism evidence="23 24">
    <name type="scientific">Pleurodeles waltl</name>
    <name type="common">Iberian ribbed newt</name>
    <dbReference type="NCBI Taxonomy" id="8319"/>
    <lineage>
        <taxon>Eukaryota</taxon>
        <taxon>Metazoa</taxon>
        <taxon>Chordata</taxon>
        <taxon>Craniata</taxon>
        <taxon>Vertebrata</taxon>
        <taxon>Euteleostomi</taxon>
        <taxon>Amphibia</taxon>
        <taxon>Batrachia</taxon>
        <taxon>Caudata</taxon>
        <taxon>Salamandroidea</taxon>
        <taxon>Salamandridae</taxon>
        <taxon>Pleurodelinae</taxon>
        <taxon>Pleurodeles</taxon>
    </lineage>
</organism>
<dbReference type="SUPFAM" id="SSF69179">
    <property type="entry name" value="Integrin domains"/>
    <property type="match status" value="1"/>
</dbReference>
<feature type="signal peptide" evidence="20">
    <location>
        <begin position="1"/>
        <end position="41"/>
    </location>
</feature>
<evidence type="ECO:0000256" key="1">
    <source>
        <dbReference type="ARBA" id="ARBA00004251"/>
    </source>
</evidence>
<evidence type="ECO:0000256" key="4">
    <source>
        <dbReference type="ARBA" id="ARBA00022536"/>
    </source>
</evidence>
<keyword evidence="15 17" id="KW-1015">Disulfide bond</keyword>
<feature type="disulfide bond" evidence="17">
    <location>
        <begin position="210"/>
        <end position="217"/>
    </location>
</feature>
<accession>A0AAV7MCR9</accession>
<evidence type="ECO:0000256" key="7">
    <source>
        <dbReference type="ARBA" id="ARBA00022729"/>
    </source>
</evidence>
<dbReference type="GO" id="GO:0016477">
    <property type="term" value="P:cell migration"/>
    <property type="evidence" value="ECO:0007669"/>
    <property type="project" value="TreeGrafter"/>
</dbReference>
<dbReference type="InterPro" id="IPR032695">
    <property type="entry name" value="Integrin_dom_sf"/>
</dbReference>
<dbReference type="Gene3D" id="3.40.50.410">
    <property type="entry name" value="von Willebrand factor, type A domain"/>
    <property type="match status" value="1"/>
</dbReference>
<feature type="disulfide bond" evidence="17">
    <location>
        <begin position="46"/>
        <end position="468"/>
    </location>
</feature>
<comment type="similarity">
    <text evidence="2 18">Belongs to the integrin beta chain family.</text>
</comment>
<dbReference type="Pfam" id="PF17205">
    <property type="entry name" value="PSI_integrin"/>
    <property type="match status" value="1"/>
</dbReference>
<keyword evidence="9" id="KW-0106">Calcium</keyword>
<feature type="disulfide bond" evidence="17">
    <location>
        <begin position="632"/>
        <end position="641"/>
    </location>
</feature>
<feature type="chain" id="PRO_5043641968" description="Integrin beta" evidence="20">
    <location>
        <begin position="42"/>
        <end position="763"/>
    </location>
</feature>
<dbReference type="FunFam" id="2.10.25.10:FF:000043">
    <property type="entry name" value="Integrin beta"/>
    <property type="match status" value="1"/>
</dbReference>
<dbReference type="PIRSF" id="PIRSF002512">
    <property type="entry name" value="Integrin_B"/>
    <property type="match status" value="1"/>
</dbReference>
<keyword evidence="6" id="KW-0479">Metal-binding</keyword>
<dbReference type="GO" id="GO:0009986">
    <property type="term" value="C:cell surface"/>
    <property type="evidence" value="ECO:0007669"/>
    <property type="project" value="TreeGrafter"/>
</dbReference>
<feature type="disulfide bond" evidence="17">
    <location>
        <begin position="57"/>
        <end position="93"/>
    </location>
</feature>
<feature type="disulfide bond" evidence="17">
    <location>
        <begin position="573"/>
        <end position="582"/>
    </location>
</feature>
<dbReference type="SUPFAM" id="SSF103575">
    <property type="entry name" value="Plexin repeat"/>
    <property type="match status" value="1"/>
</dbReference>
<dbReference type="Proteomes" id="UP001066276">
    <property type="component" value="Chromosome 10"/>
</dbReference>
<evidence type="ECO:0000256" key="19">
    <source>
        <dbReference type="SAM" id="Phobius"/>
    </source>
</evidence>
<evidence type="ECO:0000256" key="6">
    <source>
        <dbReference type="ARBA" id="ARBA00022723"/>
    </source>
</evidence>
<dbReference type="Gene3D" id="2.10.25.10">
    <property type="entry name" value="Laminin"/>
    <property type="match status" value="3"/>
</dbReference>
<gene>
    <name evidence="23" type="ORF">NDU88_006198</name>
</gene>
<feature type="disulfide bond" evidence="17">
    <location>
        <begin position="584"/>
        <end position="591"/>
    </location>
</feature>
<dbReference type="FunFam" id="3.30.1680.10:FF:000002">
    <property type="entry name" value="Integrin beta"/>
    <property type="match status" value="1"/>
</dbReference>
<evidence type="ECO:0000256" key="8">
    <source>
        <dbReference type="ARBA" id="ARBA00022737"/>
    </source>
</evidence>
<feature type="disulfide bond" evidence="17">
    <location>
        <begin position="566"/>
        <end position="571"/>
    </location>
</feature>
<keyword evidence="3" id="KW-1003">Cell membrane</keyword>
<comment type="subcellular location">
    <subcellularLocation>
        <location evidence="1 18">Cell membrane</location>
        <topology evidence="1 18">Single-pass type I membrane protein</topology>
    </subcellularLocation>
</comment>
<reference evidence="23" key="1">
    <citation type="journal article" date="2022" name="bioRxiv">
        <title>Sequencing and chromosome-scale assembly of the giantPleurodeles waltlgenome.</title>
        <authorList>
            <person name="Brown T."/>
            <person name="Elewa A."/>
            <person name="Iarovenko S."/>
            <person name="Subramanian E."/>
            <person name="Araus A.J."/>
            <person name="Petzold A."/>
            <person name="Susuki M."/>
            <person name="Suzuki K.-i.T."/>
            <person name="Hayashi T."/>
            <person name="Toyoda A."/>
            <person name="Oliveira C."/>
            <person name="Osipova E."/>
            <person name="Leigh N.D."/>
            <person name="Simon A."/>
            <person name="Yun M.H."/>
        </authorList>
    </citation>
    <scope>NUCLEOTIDE SEQUENCE</scope>
    <source>
        <strain evidence="23">20211129_DDA</strain>
        <tissue evidence="23">Liver</tissue>
    </source>
</reference>
<evidence type="ECO:0000259" key="21">
    <source>
        <dbReference type="SMART" id="SM00187"/>
    </source>
</evidence>
<keyword evidence="7 20" id="KW-0732">Signal</keyword>
<keyword evidence="5 18" id="KW-0812">Transmembrane</keyword>
<dbReference type="GO" id="GO:0098609">
    <property type="term" value="P:cell-cell adhesion"/>
    <property type="evidence" value="ECO:0007669"/>
    <property type="project" value="TreeGrafter"/>
</dbReference>
<keyword evidence="11 18" id="KW-0130">Cell adhesion</keyword>
<dbReference type="Gene3D" id="2.60.40.1510">
    <property type="entry name" value="ntegrin, alpha v. Chain A, domain 3"/>
    <property type="match status" value="1"/>
</dbReference>
<dbReference type="PANTHER" id="PTHR10082:SF9">
    <property type="entry name" value="INTEGRIN BETA-8"/>
    <property type="match status" value="1"/>
</dbReference>
<feature type="disulfide bond" evidence="17">
    <location>
        <begin position="605"/>
        <end position="610"/>
    </location>
</feature>
<evidence type="ECO:0000256" key="18">
    <source>
        <dbReference type="RuleBase" id="RU000633"/>
    </source>
</evidence>
<proteinExistence type="inferred from homology"/>
<evidence type="ECO:0000256" key="16">
    <source>
        <dbReference type="ARBA" id="ARBA00023180"/>
    </source>
</evidence>
<dbReference type="PANTHER" id="PTHR10082">
    <property type="entry name" value="INTEGRIN BETA SUBUNIT"/>
    <property type="match status" value="1"/>
</dbReference>
<dbReference type="InterPro" id="IPR002369">
    <property type="entry name" value="Integrin_bsu_VWA"/>
</dbReference>
<dbReference type="Pfam" id="PF23105">
    <property type="entry name" value="EGF_integrin"/>
    <property type="match status" value="1"/>
</dbReference>
<dbReference type="SMART" id="SM00423">
    <property type="entry name" value="PSI"/>
    <property type="match status" value="1"/>
</dbReference>
<evidence type="ECO:0000313" key="24">
    <source>
        <dbReference type="Proteomes" id="UP001066276"/>
    </source>
</evidence>
<keyword evidence="16" id="KW-0325">Glycoprotein</keyword>
<dbReference type="SMART" id="SM00187">
    <property type="entry name" value="INB"/>
    <property type="match status" value="1"/>
</dbReference>
<feature type="disulfide bond" evidence="17">
    <location>
        <begin position="527"/>
        <end position="560"/>
    </location>
</feature>
<evidence type="ECO:0000256" key="20">
    <source>
        <dbReference type="SAM" id="SignalP"/>
    </source>
</evidence>
<dbReference type="FunFam" id="2.60.40.1510:FF:000010">
    <property type="entry name" value="Integrin beta"/>
    <property type="match status" value="1"/>
</dbReference>
<feature type="disulfide bond" evidence="17">
    <location>
        <begin position="607"/>
        <end position="654"/>
    </location>
</feature>
<dbReference type="FunFam" id="3.40.50.410:FF:000002">
    <property type="entry name" value="Integrin beta"/>
    <property type="match status" value="1"/>
</dbReference>
<feature type="disulfide bond" evidence="17">
    <location>
        <begin position="54"/>
        <end position="64"/>
    </location>
</feature>
<keyword evidence="14 19" id="KW-0472">Membrane</keyword>
<dbReference type="Pfam" id="PF00362">
    <property type="entry name" value="Integrin_beta"/>
    <property type="match status" value="1"/>
</dbReference>
<keyword evidence="24" id="KW-1185">Reference proteome</keyword>
<keyword evidence="13 18" id="KW-0401">Integrin</keyword>
<dbReference type="SUPFAM" id="SSF53300">
    <property type="entry name" value="vWA-like"/>
    <property type="match status" value="1"/>
</dbReference>
<keyword evidence="10" id="KW-0460">Magnesium</keyword>
<keyword evidence="12 19" id="KW-1133">Transmembrane helix</keyword>
<comment type="caution">
    <text evidence="23">The sequence shown here is derived from an EMBL/GenBank/DDBJ whole genome shotgun (WGS) entry which is preliminary data.</text>
</comment>
<feature type="disulfide bond" evidence="17">
    <location>
        <begin position="406"/>
        <end position="418"/>
    </location>
</feature>
<dbReference type="AlphaFoldDB" id="A0AAV7MCR9"/>
<dbReference type="PROSITE" id="PS52047">
    <property type="entry name" value="I_EGF_2"/>
    <property type="match status" value="1"/>
</dbReference>
<dbReference type="GO" id="GO:0008305">
    <property type="term" value="C:integrin complex"/>
    <property type="evidence" value="ECO:0007669"/>
    <property type="project" value="TreeGrafter"/>
</dbReference>
<feature type="disulfide bond" evidence="17">
    <location>
        <begin position="466"/>
        <end position="470"/>
    </location>
</feature>
<dbReference type="InterPro" id="IPR015812">
    <property type="entry name" value="Integrin_bsu"/>
</dbReference>
<feature type="domain" description="Integrin beta subunit VWA" evidence="21">
    <location>
        <begin position="53"/>
        <end position="468"/>
    </location>
</feature>
<dbReference type="EMBL" id="JANPWB010000014">
    <property type="protein sequence ID" value="KAJ1101126.1"/>
    <property type="molecule type" value="Genomic_DNA"/>
</dbReference>
<dbReference type="InterPro" id="IPR057243">
    <property type="entry name" value="Integrin_I-EGF_CS"/>
</dbReference>
<evidence type="ECO:0000256" key="15">
    <source>
        <dbReference type="ARBA" id="ARBA00023157"/>
    </source>
</evidence>
<keyword evidence="8" id="KW-0677">Repeat</keyword>
<dbReference type="Gene3D" id="3.30.1680.10">
    <property type="entry name" value="ligand-binding face of the semaphorins, domain 2"/>
    <property type="match status" value="1"/>
</dbReference>
<dbReference type="PROSITE" id="PS00243">
    <property type="entry name" value="I_EGF_1"/>
    <property type="match status" value="2"/>
</dbReference>
<protein>
    <recommendedName>
        <fullName evidence="18">Integrin beta</fullName>
    </recommendedName>
</protein>
<dbReference type="FunFam" id="2.10.25.10:FF:000076">
    <property type="entry name" value="Integrin beta"/>
    <property type="match status" value="1"/>
</dbReference>
<feature type="disulfide bond" evidence="17">
    <location>
        <begin position="525"/>
        <end position="530"/>
    </location>
</feature>
<evidence type="ECO:0000256" key="14">
    <source>
        <dbReference type="ARBA" id="ARBA00023136"/>
    </source>
</evidence>
<evidence type="ECO:0000256" key="3">
    <source>
        <dbReference type="ARBA" id="ARBA00022475"/>
    </source>
</evidence>
<dbReference type="GO" id="GO:0007229">
    <property type="term" value="P:integrin-mediated signaling pathway"/>
    <property type="evidence" value="ECO:0007669"/>
    <property type="project" value="UniProtKB-KW"/>
</dbReference>
<feature type="domain" description="PSI" evidence="22">
    <location>
        <begin position="45"/>
        <end position="94"/>
    </location>
</feature>
<dbReference type="InterPro" id="IPR057073">
    <property type="entry name" value="EGF_integrin_2"/>
</dbReference>